<evidence type="ECO:0000313" key="2">
    <source>
        <dbReference type="Proteomes" id="UP000183200"/>
    </source>
</evidence>
<evidence type="ECO:0000313" key="1">
    <source>
        <dbReference type="EMBL" id="SDN70358.1"/>
    </source>
</evidence>
<dbReference type="RefSeq" id="WP_074611276.1">
    <property type="nucleotide sequence ID" value="NZ_FNGY01000009.1"/>
</dbReference>
<proteinExistence type="predicted"/>
<dbReference type="OrthoDB" id="9819326at2"/>
<keyword evidence="2" id="KW-1185">Reference proteome</keyword>
<accession>A0A1H0DJX4</accession>
<reference evidence="2" key="1">
    <citation type="submission" date="2016-10" db="EMBL/GenBank/DDBJ databases">
        <authorList>
            <person name="Varghese N."/>
            <person name="Submissions S."/>
        </authorList>
    </citation>
    <scope>NUCLEOTIDE SEQUENCE [LARGE SCALE GENOMIC DNA]</scope>
    <source>
        <strain evidence="2">DSM 19110</strain>
    </source>
</reference>
<name>A0A1H0DJX4_9SPHI</name>
<sequence length="272" mass="31491">MIRNEFQSRINMRTRQGWQVGIKMIFCAVLFFCFMACSGQSKKEGIAKVPDQAELQKLWMKEKHRLEIDYCKLYYNGKQILLHDSISNLKRIIGLNYKERKGRLYYQDVPVFVLAVRRYKGGVSIAEAEATNASYTTVPTSIQIMMGDVTKDEYEQKKDTPDSYGFSIPGAKYVRINGVIISSDMMPDEINELMRENHKPVFNARRSWAYAKVYSSGGNPRMEACQPDPRLKQENLTSIEIKYQREPDGERKPSFMTSIVYEYTDDHGEVKP</sequence>
<gene>
    <name evidence="1" type="ORF">SAMN05421820_10924</name>
</gene>
<dbReference type="EMBL" id="FNGY01000009">
    <property type="protein sequence ID" value="SDN70358.1"/>
    <property type="molecule type" value="Genomic_DNA"/>
</dbReference>
<organism evidence="1 2">
    <name type="scientific">Pedobacter steynii</name>
    <dbReference type="NCBI Taxonomy" id="430522"/>
    <lineage>
        <taxon>Bacteria</taxon>
        <taxon>Pseudomonadati</taxon>
        <taxon>Bacteroidota</taxon>
        <taxon>Sphingobacteriia</taxon>
        <taxon>Sphingobacteriales</taxon>
        <taxon>Sphingobacteriaceae</taxon>
        <taxon>Pedobacter</taxon>
    </lineage>
</organism>
<protein>
    <submittedName>
        <fullName evidence="1">Uncharacterized protein</fullName>
    </submittedName>
</protein>
<dbReference type="Proteomes" id="UP000183200">
    <property type="component" value="Unassembled WGS sequence"/>
</dbReference>
<dbReference type="AlphaFoldDB" id="A0A1H0DJX4"/>